<feature type="domain" description="Protein YjdM N-terminal" evidence="3">
    <location>
        <begin position="2"/>
        <end position="30"/>
    </location>
</feature>
<dbReference type="Proteomes" id="UP000832011">
    <property type="component" value="Chromosome"/>
</dbReference>
<dbReference type="Pfam" id="PF08274">
    <property type="entry name" value="Zn_Ribbon_YjdM"/>
    <property type="match status" value="1"/>
</dbReference>
<dbReference type="RefSeq" id="WP_058305546.1">
    <property type="nucleotide sequence ID" value="NZ_CABKVG010000007.1"/>
</dbReference>
<dbReference type="NCBIfam" id="TIGR00686">
    <property type="entry name" value="phnA"/>
    <property type="match status" value="1"/>
</dbReference>
<organism evidence="4 5">
    <name type="scientific">Vitreoscilla massiliensis</name>
    <dbReference type="NCBI Taxonomy" id="1689272"/>
    <lineage>
        <taxon>Bacteria</taxon>
        <taxon>Pseudomonadati</taxon>
        <taxon>Pseudomonadota</taxon>
        <taxon>Betaproteobacteria</taxon>
        <taxon>Neisseriales</taxon>
        <taxon>Neisseriaceae</taxon>
        <taxon>Vitreoscilla</taxon>
    </lineage>
</organism>
<dbReference type="Gene3D" id="2.30.30.40">
    <property type="entry name" value="SH3 Domains"/>
    <property type="match status" value="1"/>
</dbReference>
<evidence type="ECO:0000259" key="3">
    <source>
        <dbReference type="Pfam" id="PF08274"/>
    </source>
</evidence>
<dbReference type="InterPro" id="IPR013988">
    <property type="entry name" value="YjdM_C"/>
</dbReference>
<evidence type="ECO:0000256" key="1">
    <source>
        <dbReference type="ARBA" id="ARBA00009248"/>
    </source>
</evidence>
<dbReference type="SUPFAM" id="SSF82057">
    <property type="entry name" value="Prokaryotic SH3-related domain"/>
    <property type="match status" value="1"/>
</dbReference>
<dbReference type="PANTHER" id="PTHR30305:SF3">
    <property type="entry name" value="PROTEIN YJDM"/>
    <property type="match status" value="1"/>
</dbReference>
<proteinExistence type="inferred from homology"/>
<evidence type="ECO:0000313" key="4">
    <source>
        <dbReference type="EMBL" id="UOO89659.1"/>
    </source>
</evidence>
<keyword evidence="5" id="KW-1185">Reference proteome</keyword>
<dbReference type="Gene3D" id="2.20.25.10">
    <property type="match status" value="1"/>
</dbReference>
<reference evidence="4 5" key="1">
    <citation type="journal article" date="2022" name="Res Sq">
        <title>Evolution of multicellular longitudinally dividing oral cavity symbionts (Neisseriaceae).</title>
        <authorList>
            <person name="Nyongesa S."/>
            <person name="Weber P."/>
            <person name="Bernet E."/>
            <person name="Pullido F."/>
            <person name="Nieckarz M."/>
            <person name="Delaby M."/>
            <person name="Nieves C."/>
            <person name="Viehboeck T."/>
            <person name="Krause N."/>
            <person name="Rivera-Millot A."/>
            <person name="Nakamura A."/>
            <person name="Vischer N."/>
            <person name="VanNieuwenhze M."/>
            <person name="Brun Y."/>
            <person name="Cava F."/>
            <person name="Bulgheresi S."/>
            <person name="Veyrier F."/>
        </authorList>
    </citation>
    <scope>NUCLEOTIDE SEQUENCE [LARGE SCALE GENOMIC DNA]</scope>
    <source>
        <strain evidence="4 5">SN4</strain>
    </source>
</reference>
<dbReference type="PANTHER" id="PTHR30305">
    <property type="entry name" value="PROTEIN YJDM-RELATED"/>
    <property type="match status" value="1"/>
</dbReference>
<protein>
    <submittedName>
        <fullName evidence="4">Alkylphosphonate utilization protein</fullName>
    </submittedName>
</protein>
<feature type="domain" description="Protein YjdM C-terminal" evidence="2">
    <location>
        <begin position="43"/>
        <end position="113"/>
    </location>
</feature>
<dbReference type="InterPro" id="IPR013987">
    <property type="entry name" value="YjdM_N"/>
</dbReference>
<dbReference type="InterPro" id="IPR004624">
    <property type="entry name" value="YjdM"/>
</dbReference>
<dbReference type="Pfam" id="PF03831">
    <property type="entry name" value="YjdM"/>
    <property type="match status" value="1"/>
</dbReference>
<evidence type="ECO:0000259" key="2">
    <source>
        <dbReference type="Pfam" id="PF03831"/>
    </source>
</evidence>
<evidence type="ECO:0000313" key="5">
    <source>
        <dbReference type="Proteomes" id="UP000832011"/>
    </source>
</evidence>
<gene>
    <name evidence="4" type="ORF">LVJ82_01340</name>
</gene>
<sequence length="113" mass="12209">MTFPSCPQCQSEYTYSDGVMLLCPDCAHEWHADADEDEAAAVVKDAYGTLLQDGDTVTLIKDLKLKGSSTVLKVGTKAKGIRLQPDAADGHDIDCRIEGMGAMKLKSEFVKKA</sequence>
<comment type="similarity">
    <text evidence="1">Belongs to the YjdM family.</text>
</comment>
<dbReference type="SUPFAM" id="SSF57783">
    <property type="entry name" value="Zinc beta-ribbon"/>
    <property type="match status" value="1"/>
</dbReference>
<accession>A0ABY4E317</accession>
<dbReference type="EMBL" id="CP091511">
    <property type="protein sequence ID" value="UOO89659.1"/>
    <property type="molecule type" value="Genomic_DNA"/>
</dbReference>
<name>A0ABY4E317_9NEIS</name>